<accession>A0A392SHP0</accession>
<name>A0A392SHP0_9FABA</name>
<protein>
    <submittedName>
        <fullName evidence="1">Uncharacterized protein</fullName>
    </submittedName>
</protein>
<reference evidence="1 2" key="1">
    <citation type="journal article" date="2018" name="Front. Plant Sci.">
        <title>Red Clover (Trifolium pratense) and Zigzag Clover (T. medium) - A Picture of Genomic Similarities and Differences.</title>
        <authorList>
            <person name="Dluhosova J."/>
            <person name="Istvanek J."/>
            <person name="Nedelnik J."/>
            <person name="Repkova J."/>
        </authorList>
    </citation>
    <scope>NUCLEOTIDE SEQUENCE [LARGE SCALE GENOMIC DNA]</scope>
    <source>
        <strain evidence="2">cv. 10/8</strain>
        <tissue evidence="1">Leaf</tissue>
    </source>
</reference>
<comment type="caution">
    <text evidence="1">The sequence shown here is derived from an EMBL/GenBank/DDBJ whole genome shotgun (WGS) entry which is preliminary data.</text>
</comment>
<evidence type="ECO:0000313" key="2">
    <source>
        <dbReference type="Proteomes" id="UP000265520"/>
    </source>
</evidence>
<dbReference type="Proteomes" id="UP000265520">
    <property type="component" value="Unassembled WGS sequence"/>
</dbReference>
<feature type="non-terminal residue" evidence="1">
    <location>
        <position position="35"/>
    </location>
</feature>
<organism evidence="1 2">
    <name type="scientific">Trifolium medium</name>
    <dbReference type="NCBI Taxonomy" id="97028"/>
    <lineage>
        <taxon>Eukaryota</taxon>
        <taxon>Viridiplantae</taxon>
        <taxon>Streptophyta</taxon>
        <taxon>Embryophyta</taxon>
        <taxon>Tracheophyta</taxon>
        <taxon>Spermatophyta</taxon>
        <taxon>Magnoliopsida</taxon>
        <taxon>eudicotyledons</taxon>
        <taxon>Gunneridae</taxon>
        <taxon>Pentapetalae</taxon>
        <taxon>rosids</taxon>
        <taxon>fabids</taxon>
        <taxon>Fabales</taxon>
        <taxon>Fabaceae</taxon>
        <taxon>Papilionoideae</taxon>
        <taxon>50 kb inversion clade</taxon>
        <taxon>NPAAA clade</taxon>
        <taxon>Hologalegina</taxon>
        <taxon>IRL clade</taxon>
        <taxon>Trifolieae</taxon>
        <taxon>Trifolium</taxon>
    </lineage>
</organism>
<dbReference type="AlphaFoldDB" id="A0A392SHP0"/>
<sequence length="35" mass="3731">MLVDSFDTIHGKQDFLLGPGVEFPVPVVADVGLFA</sequence>
<dbReference type="EMBL" id="LXQA010375843">
    <property type="protein sequence ID" value="MCI47704.1"/>
    <property type="molecule type" value="Genomic_DNA"/>
</dbReference>
<evidence type="ECO:0000313" key="1">
    <source>
        <dbReference type="EMBL" id="MCI47704.1"/>
    </source>
</evidence>
<proteinExistence type="predicted"/>
<keyword evidence="2" id="KW-1185">Reference proteome</keyword>